<evidence type="ECO:0000256" key="2">
    <source>
        <dbReference type="ARBA" id="ARBA00022692"/>
    </source>
</evidence>
<dbReference type="Pfam" id="PF00002">
    <property type="entry name" value="7tm_2"/>
    <property type="match status" value="1"/>
</dbReference>
<evidence type="ECO:0000256" key="4">
    <source>
        <dbReference type="ARBA" id="ARBA00023136"/>
    </source>
</evidence>
<feature type="transmembrane region" description="Helical" evidence="5">
    <location>
        <begin position="959"/>
        <end position="976"/>
    </location>
</feature>
<dbReference type="InterPro" id="IPR000203">
    <property type="entry name" value="GPS"/>
</dbReference>
<feature type="transmembrane region" description="Helical" evidence="5">
    <location>
        <begin position="917"/>
        <end position="947"/>
    </location>
</feature>
<dbReference type="Gene3D" id="1.20.1070.10">
    <property type="entry name" value="Rhodopsin 7-helix transmembrane proteins"/>
    <property type="match status" value="1"/>
</dbReference>
<feature type="transmembrane region" description="Helical" evidence="5">
    <location>
        <begin position="852"/>
        <end position="875"/>
    </location>
</feature>
<evidence type="ECO:0000256" key="1">
    <source>
        <dbReference type="ARBA" id="ARBA00004141"/>
    </source>
</evidence>
<dbReference type="PRINTS" id="PR00249">
    <property type="entry name" value="GPCRSECRETIN"/>
</dbReference>
<evidence type="ECO:0000313" key="8">
    <source>
        <dbReference type="RefSeq" id="XP_065668360.1"/>
    </source>
</evidence>
<dbReference type="Gene3D" id="2.60.220.50">
    <property type="match status" value="1"/>
</dbReference>
<feature type="signal peptide" evidence="6">
    <location>
        <begin position="1"/>
        <end position="19"/>
    </location>
</feature>
<reference evidence="8" key="1">
    <citation type="submission" date="2025-08" db="UniProtKB">
        <authorList>
            <consortium name="RefSeq"/>
        </authorList>
    </citation>
    <scope>IDENTIFICATION</scope>
</reference>
<organism evidence="7 8">
    <name type="scientific">Hydra vulgaris</name>
    <name type="common">Hydra</name>
    <name type="synonym">Hydra attenuata</name>
    <dbReference type="NCBI Taxonomy" id="6087"/>
    <lineage>
        <taxon>Eukaryota</taxon>
        <taxon>Metazoa</taxon>
        <taxon>Cnidaria</taxon>
        <taxon>Hydrozoa</taxon>
        <taxon>Hydroidolina</taxon>
        <taxon>Anthoathecata</taxon>
        <taxon>Aplanulata</taxon>
        <taxon>Hydridae</taxon>
        <taxon>Hydra</taxon>
    </lineage>
</organism>
<keyword evidence="8" id="KW-0675">Receptor</keyword>
<feature type="transmembrane region" description="Helical" evidence="5">
    <location>
        <begin position="1068"/>
        <end position="1090"/>
    </location>
</feature>
<dbReference type="InterPro" id="IPR046338">
    <property type="entry name" value="GAIN_dom_sf"/>
</dbReference>
<dbReference type="RefSeq" id="XP_065668360.1">
    <property type="nucleotide sequence ID" value="XM_065812288.1"/>
</dbReference>
<keyword evidence="4 5" id="KW-0472">Membrane</keyword>
<feature type="transmembrane region" description="Helical" evidence="5">
    <location>
        <begin position="996"/>
        <end position="1021"/>
    </location>
</feature>
<evidence type="ECO:0000256" key="6">
    <source>
        <dbReference type="SAM" id="SignalP"/>
    </source>
</evidence>
<dbReference type="Pfam" id="PF01825">
    <property type="entry name" value="GPS"/>
    <property type="match status" value="1"/>
</dbReference>
<name>A0ABM4D276_HYDVU</name>
<dbReference type="CDD" id="cd15040">
    <property type="entry name" value="7tmB2_Adhesion"/>
    <property type="match status" value="1"/>
</dbReference>
<evidence type="ECO:0000256" key="3">
    <source>
        <dbReference type="ARBA" id="ARBA00022989"/>
    </source>
</evidence>
<feature type="transmembrane region" description="Helical" evidence="5">
    <location>
        <begin position="887"/>
        <end position="905"/>
    </location>
</feature>
<sequence>MKFFTFLFIKLLYLQFSTQQNLSFSQIINSSVEIEAGSILKLPSCRFTALIIDYFITKDDIFWLKNGVERIYPGNDSVLTDDSFTSVNGTERYIFPSLEIKTVLSDGGTYQCGVQIAKLMKKPVYSDKFEVKIKAQIVTIVSKIQFRNLYNSAVLYNCMYNANEDLSTFAYWLLNGKVVFVGFSMYELATDMLPFESSKKQYEVPPLAITSYDMIGSYQCVIFDNNTMIEKVISDVFVIARQPEPSFITDPFVIEESKVEVGSSISIRGCRFNTHFKLKENDVYWLKDGIKKINASFYGYEFDNPPYRYIFDDIFINQLNYFDHGYYQCVINLFGYSSNKIRSGHVNLQLLDASFMKLKLWLNRERILEYLKQSSDSKVLRNFVKKSIEEAVSRIANVVIYYPTIIVNITYFSSKDAYITSQITIGNVVNTLKWRLFNAMLQNLNKDSFPKLNVMNVKLQSLDSCPANVFGETNYKGQYTFEMTFVNHDKANVQLNCTYPSKGFVERICHTDLKNGAFWDVPDLTSCEPKNEMTKKLIQLNKESICVRDVIENCSLINIVSKNLSDAVWNELQITNYHDVCFISKILETIVNVFIKAKDASDQVFIDVLQTIDIVLESNKIYIAESQVKTSSSTSILNTLTEFALIYSKQLNNSISIGKRNIGFHIDKVKKSKVIITAQQSANDSVDISFSNKVDVNNNTYAVIKIPSEVFSDENDIIYSYFFRYDSFLLNENSLLHPEEKNIAANKFVQSAILSASIVDRNVSKLRNPIILTFKKIMLSEYSGISNCHYWDEKIKTGIKNVYGSWLRTGCYRYEAGINTNEYFTCACDHLTNFALLLDVDQSLNNPLQLKIITYIGCGISLIGLLLTLFTLAVFRNLRKKLPQRILICLCISLMGLLLVFLIGAEKTSPIQLCQVIAAVLHYFILSTFCWMLVEAFNLYLSFVIVFNKRNDSNVFRNANIFAWGFPAIIVIITGVSRPDQLGNEKVCLVRGYPFYFAVLLPVCLILIVNFVVLVITMLSLSKRVKAGKEVTATKNYLSQIRIAFICATLLGLSWLFAVLAIKDLSVIFQWVFCITTSLQGFFIFIFNILRKKDVMNEWRKCYGHYRQYNIASSSNNQKSSDIKPLKTIVSKN</sequence>
<dbReference type="PANTHER" id="PTHR47767">
    <property type="entry name" value="ADHESION G PROTEIN-COUPLED RECEPTOR G7"/>
    <property type="match status" value="1"/>
</dbReference>
<dbReference type="InterPro" id="IPR053066">
    <property type="entry name" value="ADGR_G7"/>
</dbReference>
<gene>
    <name evidence="8" type="primary">LOC100208992</name>
</gene>
<dbReference type="PANTHER" id="PTHR47767:SF1">
    <property type="entry name" value="ADHESION G PROTEIN-COUPLED RECEPTOR G7"/>
    <property type="match status" value="1"/>
</dbReference>
<feature type="transmembrane region" description="Helical" evidence="5">
    <location>
        <begin position="1041"/>
        <end position="1062"/>
    </location>
</feature>
<evidence type="ECO:0000313" key="7">
    <source>
        <dbReference type="Proteomes" id="UP001652625"/>
    </source>
</evidence>
<dbReference type="GeneID" id="100208992"/>
<keyword evidence="7" id="KW-1185">Reference proteome</keyword>
<dbReference type="InterPro" id="IPR000832">
    <property type="entry name" value="GPCR_2_secretin-like"/>
</dbReference>
<keyword evidence="6" id="KW-0732">Signal</keyword>
<dbReference type="Proteomes" id="UP001652625">
    <property type="component" value="Chromosome 12"/>
</dbReference>
<dbReference type="SUPFAM" id="SSF81321">
    <property type="entry name" value="Family A G protein-coupled receptor-like"/>
    <property type="match status" value="1"/>
</dbReference>
<feature type="chain" id="PRO_5045394677" evidence="6">
    <location>
        <begin position="20"/>
        <end position="1133"/>
    </location>
</feature>
<protein>
    <submittedName>
        <fullName evidence="8">Adhesion G-protein coupled receptor G4 isoform X6</fullName>
    </submittedName>
</protein>
<keyword evidence="2 5" id="KW-0812">Transmembrane</keyword>
<comment type="subcellular location">
    <subcellularLocation>
        <location evidence="1">Membrane</location>
        <topology evidence="1">Multi-pass membrane protein</topology>
    </subcellularLocation>
</comment>
<accession>A0ABM4D276</accession>
<proteinExistence type="predicted"/>
<keyword evidence="3 5" id="KW-1133">Transmembrane helix</keyword>
<evidence type="ECO:0000256" key="5">
    <source>
        <dbReference type="SAM" id="Phobius"/>
    </source>
</evidence>